<dbReference type="STRING" id="411471.SUBVAR_06667"/>
<evidence type="ECO:0000313" key="3">
    <source>
        <dbReference type="Proteomes" id="UP000003438"/>
    </source>
</evidence>
<dbReference type="Proteomes" id="UP000003438">
    <property type="component" value="Unassembled WGS sequence"/>
</dbReference>
<protein>
    <submittedName>
        <fullName evidence="2">Uncharacterized protein</fullName>
    </submittedName>
</protein>
<accession>D1PQJ8</accession>
<proteinExistence type="predicted"/>
<dbReference type="EMBL" id="ACBY02000045">
    <property type="protein sequence ID" value="EFB75030.1"/>
    <property type="molecule type" value="Genomic_DNA"/>
</dbReference>
<keyword evidence="3" id="KW-1185">Reference proteome</keyword>
<sequence>MAEFVQPAQRSGDEIQGKKPAESAIFRRKRAFSDTHFPPGMV</sequence>
<evidence type="ECO:0000313" key="2">
    <source>
        <dbReference type="EMBL" id="EFB75030.1"/>
    </source>
</evidence>
<feature type="compositionally biased region" description="Basic and acidic residues" evidence="1">
    <location>
        <begin position="11"/>
        <end position="21"/>
    </location>
</feature>
<dbReference type="HOGENOM" id="CLU_3258799_0_0_9"/>
<dbReference type="AlphaFoldDB" id="D1PQJ8"/>
<comment type="caution">
    <text evidence="2">The sequence shown here is derived from an EMBL/GenBank/DDBJ whole genome shotgun (WGS) entry which is preliminary data.</text>
</comment>
<gene>
    <name evidence="2" type="ORF">SUBVAR_06667</name>
</gene>
<feature type="region of interest" description="Disordered" evidence="1">
    <location>
        <begin position="1"/>
        <end position="42"/>
    </location>
</feature>
<name>D1PQJ8_9FIRM</name>
<evidence type="ECO:0000256" key="1">
    <source>
        <dbReference type="SAM" id="MobiDB-lite"/>
    </source>
</evidence>
<reference evidence="2" key="1">
    <citation type="submission" date="2009-12" db="EMBL/GenBank/DDBJ databases">
        <authorList>
            <person name="Weinstock G."/>
            <person name="Sodergren E."/>
            <person name="Clifton S."/>
            <person name="Fulton L."/>
            <person name="Fulton B."/>
            <person name="Courtney L."/>
            <person name="Fronick C."/>
            <person name="Harrison M."/>
            <person name="Strong C."/>
            <person name="Farmer C."/>
            <person name="Delahaunty K."/>
            <person name="Markovic C."/>
            <person name="Hall O."/>
            <person name="Minx P."/>
            <person name="Tomlinson C."/>
            <person name="Mitreva M."/>
            <person name="Nelson J."/>
            <person name="Hou S."/>
            <person name="Wollam A."/>
            <person name="Pepin K.H."/>
            <person name="Johnson M."/>
            <person name="Bhonagiri V."/>
            <person name="Nash W.E."/>
            <person name="Warren W."/>
            <person name="Chinwalla A."/>
            <person name="Mardis E.R."/>
            <person name="Wilson R.K."/>
        </authorList>
    </citation>
    <scope>NUCLEOTIDE SEQUENCE [LARGE SCALE GENOMIC DNA]</scope>
    <source>
        <strain evidence="2">DSM 15176</strain>
    </source>
</reference>
<organism evidence="2 3">
    <name type="scientific">Subdoligranulum variabile DSM 15176</name>
    <dbReference type="NCBI Taxonomy" id="411471"/>
    <lineage>
        <taxon>Bacteria</taxon>
        <taxon>Bacillati</taxon>
        <taxon>Bacillota</taxon>
        <taxon>Clostridia</taxon>
        <taxon>Eubacteriales</taxon>
        <taxon>Oscillospiraceae</taxon>
        <taxon>Subdoligranulum</taxon>
    </lineage>
</organism>